<proteinExistence type="predicted"/>
<dbReference type="Pfam" id="PF22752">
    <property type="entry name" value="DUF488-N3i"/>
    <property type="match status" value="1"/>
</dbReference>
<feature type="coiled-coil region" evidence="1">
    <location>
        <begin position="64"/>
        <end position="91"/>
    </location>
</feature>
<name>A0A847VDV2_9BACT</name>
<reference evidence="2 3" key="1">
    <citation type="journal article" date="2020" name="Biotechnol. Biofuels">
        <title>New insights from the biogas microbiome by comprehensive genome-resolved metagenomics of nearly 1600 species originating from multiple anaerobic digesters.</title>
        <authorList>
            <person name="Campanaro S."/>
            <person name="Treu L."/>
            <person name="Rodriguez-R L.M."/>
            <person name="Kovalovszki A."/>
            <person name="Ziels R.M."/>
            <person name="Maus I."/>
            <person name="Zhu X."/>
            <person name="Kougias P.G."/>
            <person name="Basile A."/>
            <person name="Luo G."/>
            <person name="Schluter A."/>
            <person name="Konstantinidis K.T."/>
            <person name="Angelidaki I."/>
        </authorList>
    </citation>
    <scope>NUCLEOTIDE SEQUENCE [LARGE SCALE GENOMIC DNA]</scope>
    <source>
        <strain evidence="2">AS19jrsBPTG_9</strain>
    </source>
</reference>
<sequence length="114" mass="13871">MVKIKRIYEKTEKEDGYRVLIDHLWPRGVSKEKANINLWLKEISPSNELRKWFNHEPDKWLEFKKRYREELHSKKEEINQLEEIIKREKTVTLLYSASNKEYNNATALVEILKL</sequence>
<accession>A0A847VDV2</accession>
<dbReference type="InterPro" id="IPR052552">
    <property type="entry name" value="YeaO-like"/>
</dbReference>
<gene>
    <name evidence="2" type="ORF">GX888_02420</name>
</gene>
<keyword evidence="1" id="KW-0175">Coiled coil</keyword>
<evidence type="ECO:0000313" key="2">
    <source>
        <dbReference type="EMBL" id="NLZ24575.1"/>
    </source>
</evidence>
<dbReference type="PANTHER" id="PTHR36849">
    <property type="entry name" value="CYTOPLASMIC PROTEIN-RELATED"/>
    <property type="match status" value="1"/>
</dbReference>
<dbReference type="EMBL" id="JAAZIL010000058">
    <property type="protein sequence ID" value="NLZ24575.1"/>
    <property type="molecule type" value="Genomic_DNA"/>
</dbReference>
<dbReference type="Proteomes" id="UP000564033">
    <property type="component" value="Unassembled WGS sequence"/>
</dbReference>
<evidence type="ECO:0000313" key="3">
    <source>
        <dbReference type="Proteomes" id="UP000564033"/>
    </source>
</evidence>
<protein>
    <submittedName>
        <fullName evidence="2">DUF488 family protein</fullName>
    </submittedName>
</protein>
<dbReference type="AlphaFoldDB" id="A0A847VDV2"/>
<comment type="caution">
    <text evidence="2">The sequence shown here is derived from an EMBL/GenBank/DDBJ whole genome shotgun (WGS) entry which is preliminary data.</text>
</comment>
<organism evidence="2 3">
    <name type="scientific">Candidatus Dojkabacteria bacterium</name>
    <dbReference type="NCBI Taxonomy" id="2099670"/>
    <lineage>
        <taxon>Bacteria</taxon>
        <taxon>Candidatus Dojkabacteria</taxon>
    </lineage>
</organism>
<evidence type="ECO:0000256" key="1">
    <source>
        <dbReference type="SAM" id="Coils"/>
    </source>
</evidence>
<dbReference type="PANTHER" id="PTHR36849:SF1">
    <property type="entry name" value="CYTOPLASMIC PROTEIN"/>
    <property type="match status" value="1"/>
</dbReference>